<reference evidence="1" key="1">
    <citation type="submission" date="2016-04" db="EMBL/GenBank/DDBJ databases">
        <authorList>
            <person name="Evans L.H."/>
            <person name="Alamgir A."/>
            <person name="Owens N."/>
            <person name="Weber N.D."/>
            <person name="Virtaneva K."/>
            <person name="Barbian K."/>
            <person name="Babar A."/>
            <person name="Rosenke K."/>
        </authorList>
    </citation>
    <scope>NUCLEOTIDE SEQUENCE</scope>
    <source>
        <strain evidence="1">Nono1</strain>
    </source>
</reference>
<protein>
    <submittedName>
        <fullName evidence="1">Uncharacterized protein</fullName>
    </submittedName>
</protein>
<name>A0A1M4DWZ4_9ACTN</name>
<gene>
    <name evidence="1" type="ORF">BN4615_P565</name>
</gene>
<sequence length="57" mass="5993">MFLTLDLGEGPGSVLAVKRKAHTTIPPARGLSTKRPPAHPPEPAYPCCLPALGRFTG</sequence>
<dbReference type="EMBL" id="LT559118">
    <property type="protein sequence ID" value="SBO91051.1"/>
    <property type="molecule type" value="Genomic_DNA"/>
</dbReference>
<accession>A0A1M4DWZ4</accession>
<dbReference type="AlphaFoldDB" id="A0A1M4DWZ4"/>
<organism evidence="1">
    <name type="scientific">Nonomuraea gerenzanensis</name>
    <dbReference type="NCBI Taxonomy" id="93944"/>
    <lineage>
        <taxon>Bacteria</taxon>
        <taxon>Bacillati</taxon>
        <taxon>Actinomycetota</taxon>
        <taxon>Actinomycetes</taxon>
        <taxon>Streptosporangiales</taxon>
        <taxon>Streptosporangiaceae</taxon>
        <taxon>Nonomuraea</taxon>
    </lineage>
</organism>
<evidence type="ECO:0000313" key="1">
    <source>
        <dbReference type="EMBL" id="SBO91051.1"/>
    </source>
</evidence>
<proteinExistence type="predicted"/>